<name>A0ABZ1I569_9PSEU</name>
<organism evidence="2 3">
    <name type="scientific">Amycolatopsis rhabdoformis</name>
    <dbReference type="NCBI Taxonomy" id="1448059"/>
    <lineage>
        <taxon>Bacteria</taxon>
        <taxon>Bacillati</taxon>
        <taxon>Actinomycetota</taxon>
        <taxon>Actinomycetes</taxon>
        <taxon>Pseudonocardiales</taxon>
        <taxon>Pseudonocardiaceae</taxon>
        <taxon>Amycolatopsis</taxon>
    </lineage>
</organism>
<dbReference type="Proteomes" id="UP001330812">
    <property type="component" value="Chromosome"/>
</dbReference>
<evidence type="ECO:0000313" key="3">
    <source>
        <dbReference type="Proteomes" id="UP001330812"/>
    </source>
</evidence>
<protein>
    <submittedName>
        <fullName evidence="2">Uncharacterized protein</fullName>
    </submittedName>
</protein>
<evidence type="ECO:0000256" key="1">
    <source>
        <dbReference type="SAM" id="MobiDB-lite"/>
    </source>
</evidence>
<feature type="region of interest" description="Disordered" evidence="1">
    <location>
        <begin position="23"/>
        <end position="43"/>
    </location>
</feature>
<reference evidence="2 3" key="1">
    <citation type="journal article" date="2015" name="Int. J. Syst. Evol. Microbiol.">
        <title>Amycolatopsis rhabdoformis sp. nov., an actinomycete isolated from a tropical forest soil.</title>
        <authorList>
            <person name="Souza W.R."/>
            <person name="Silva R.E."/>
            <person name="Goodfellow M."/>
            <person name="Busarakam K."/>
            <person name="Figueiro F.S."/>
            <person name="Ferreira D."/>
            <person name="Rodrigues-Filho E."/>
            <person name="Moraes L.A.B."/>
            <person name="Zucchi T.D."/>
        </authorList>
    </citation>
    <scope>NUCLEOTIDE SEQUENCE [LARGE SCALE GENOMIC DNA]</scope>
    <source>
        <strain evidence="2 3">NCIMB 14900</strain>
    </source>
</reference>
<evidence type="ECO:0000313" key="2">
    <source>
        <dbReference type="EMBL" id="WSE29349.1"/>
    </source>
</evidence>
<accession>A0ABZ1I569</accession>
<keyword evidence="3" id="KW-1185">Reference proteome</keyword>
<gene>
    <name evidence="2" type="ORF">VSH64_42195</name>
</gene>
<dbReference type="EMBL" id="CP142149">
    <property type="protein sequence ID" value="WSE29349.1"/>
    <property type="molecule type" value="Genomic_DNA"/>
</dbReference>
<proteinExistence type="predicted"/>
<sequence length="96" mass="9506">MITDDDSFMLVFGGHTTRAVTESPALAARGRTSSAGLTSPGGGVGVSDVGGVGEVVLDGGVLGLVASAANAGAAESRPAAKRDDTTAMRFMELPLK</sequence>
<dbReference type="RefSeq" id="WP_326568313.1">
    <property type="nucleotide sequence ID" value="NZ_CP142149.1"/>
</dbReference>